<evidence type="ECO:0000256" key="3">
    <source>
        <dbReference type="ARBA" id="ARBA00023125"/>
    </source>
</evidence>
<accession>A0A0A2DMD3</accession>
<dbReference type="GO" id="GO:0003677">
    <property type="term" value="F:DNA binding"/>
    <property type="evidence" value="ECO:0007669"/>
    <property type="project" value="UniProtKB-KW"/>
</dbReference>
<keyword evidence="4" id="KW-0010">Activator</keyword>
<dbReference type="PANTHER" id="PTHR30346:SF0">
    <property type="entry name" value="HCA OPERON TRANSCRIPTIONAL ACTIVATOR HCAR"/>
    <property type="match status" value="1"/>
</dbReference>
<evidence type="ECO:0000256" key="1">
    <source>
        <dbReference type="ARBA" id="ARBA00009437"/>
    </source>
</evidence>
<dbReference type="GO" id="GO:0003700">
    <property type="term" value="F:DNA-binding transcription factor activity"/>
    <property type="evidence" value="ECO:0007669"/>
    <property type="project" value="TreeGrafter"/>
</dbReference>
<dbReference type="SUPFAM" id="SSF53850">
    <property type="entry name" value="Periplasmic binding protein-like II"/>
    <property type="match status" value="1"/>
</dbReference>
<dbReference type="Proteomes" id="UP000030145">
    <property type="component" value="Unassembled WGS sequence"/>
</dbReference>
<dbReference type="InterPro" id="IPR005119">
    <property type="entry name" value="LysR_subst-bd"/>
</dbReference>
<evidence type="ECO:0000259" key="6">
    <source>
        <dbReference type="Pfam" id="PF03466"/>
    </source>
</evidence>
<keyword evidence="5" id="KW-0804">Transcription</keyword>
<keyword evidence="8" id="KW-1185">Reference proteome</keyword>
<evidence type="ECO:0000313" key="8">
    <source>
        <dbReference type="Proteomes" id="UP000030145"/>
    </source>
</evidence>
<organism evidence="7 8">
    <name type="scientific">Corynebacterium auriscanis</name>
    <dbReference type="NCBI Taxonomy" id="99807"/>
    <lineage>
        <taxon>Bacteria</taxon>
        <taxon>Bacillati</taxon>
        <taxon>Actinomycetota</taxon>
        <taxon>Actinomycetes</taxon>
        <taxon>Mycobacteriales</taxon>
        <taxon>Corynebacteriaceae</taxon>
        <taxon>Corynebacterium</taxon>
    </lineage>
</organism>
<dbReference type="EMBL" id="JRVJ01000025">
    <property type="protein sequence ID" value="KGM18041.1"/>
    <property type="molecule type" value="Genomic_DNA"/>
</dbReference>
<evidence type="ECO:0000313" key="7">
    <source>
        <dbReference type="EMBL" id="KGM18041.1"/>
    </source>
</evidence>
<gene>
    <name evidence="7" type="ORF">MA47_10665</name>
</gene>
<dbReference type="AlphaFoldDB" id="A0A0A2DMD3"/>
<dbReference type="GO" id="GO:0032993">
    <property type="term" value="C:protein-DNA complex"/>
    <property type="evidence" value="ECO:0007669"/>
    <property type="project" value="TreeGrafter"/>
</dbReference>
<name>A0A0A2DMD3_9CORY</name>
<keyword evidence="3" id="KW-0238">DNA-binding</keyword>
<feature type="domain" description="LysR substrate-binding" evidence="6">
    <location>
        <begin position="116"/>
        <end position="192"/>
    </location>
</feature>
<evidence type="ECO:0000256" key="5">
    <source>
        <dbReference type="ARBA" id="ARBA00023163"/>
    </source>
</evidence>
<keyword evidence="2" id="KW-0805">Transcription regulation</keyword>
<protein>
    <recommendedName>
        <fullName evidence="6">LysR substrate-binding domain-containing protein</fullName>
    </recommendedName>
</protein>
<reference evidence="7 8" key="1">
    <citation type="submission" date="2014-10" db="EMBL/GenBank/DDBJ databases">
        <title>Whole Genome sequence of Corynebacterium auriscanis strain CIP 106629.</title>
        <authorList>
            <person name="Hassan S.S."/>
            <person name="Jamal S.B."/>
            <person name="Tiwari S."/>
            <person name="Oliveira L.D.C."/>
            <person name="Souza F."/>
            <person name="Mariano D.C."/>
            <person name="Almeida S."/>
            <person name="Dorella F."/>
            <person name="Pereira F."/>
            <person name="Carvalho A."/>
            <person name="Leal C.A."/>
            <person name="Soares S.D.C."/>
            <person name="Figueiredo H.C."/>
            <person name="Silva A."/>
            <person name="Azevedo V.A."/>
        </authorList>
    </citation>
    <scope>NUCLEOTIDE SEQUENCE [LARGE SCALE GENOMIC DNA]</scope>
    <source>
        <strain evidence="7 8">CIP 106629</strain>
    </source>
</reference>
<proteinExistence type="inferred from homology"/>
<comment type="similarity">
    <text evidence="1">Belongs to the LysR transcriptional regulatory family.</text>
</comment>
<evidence type="ECO:0000256" key="4">
    <source>
        <dbReference type="ARBA" id="ARBA00023159"/>
    </source>
</evidence>
<comment type="caution">
    <text evidence="7">The sequence shown here is derived from an EMBL/GenBank/DDBJ whole genome shotgun (WGS) entry which is preliminary data.</text>
</comment>
<dbReference type="CDD" id="cd05466">
    <property type="entry name" value="PBP2_LTTR_substrate"/>
    <property type="match status" value="1"/>
</dbReference>
<dbReference type="PANTHER" id="PTHR30346">
    <property type="entry name" value="TRANSCRIPTIONAL DUAL REGULATOR HCAR-RELATED"/>
    <property type="match status" value="1"/>
</dbReference>
<dbReference type="Gene3D" id="3.40.190.10">
    <property type="entry name" value="Periplasmic binding protein-like II"/>
    <property type="match status" value="4"/>
</dbReference>
<sequence>MLIMPQQFLRVVYSPGVQPDKWFNRYDERIPSWKIASAQADDPLKYVQAGAADVAIVRLPSAEQGGVGGKESDLHEVRLYDEQLGVAAPKDHPLKVVESATLVDVEDEVINAEPDAQGRVDLAKVREGLQVVAANVGVVIAPRPLLRAINQPGVVHRDLFDAPRVGGTRVALVWRKDRDADEVQDFVGICRGRKAGSSRQVGAKGKRKRKG</sequence>
<evidence type="ECO:0000256" key="2">
    <source>
        <dbReference type="ARBA" id="ARBA00023015"/>
    </source>
</evidence>
<dbReference type="Pfam" id="PF03466">
    <property type="entry name" value="LysR_substrate"/>
    <property type="match status" value="2"/>
</dbReference>
<feature type="domain" description="LysR substrate-binding" evidence="6">
    <location>
        <begin position="22"/>
        <end position="108"/>
    </location>
</feature>